<feature type="domain" description="LarA-like N-terminal" evidence="1">
    <location>
        <begin position="20"/>
        <end position="174"/>
    </location>
</feature>
<sequence>MKEIEFPGMAKIRQKLEAPRLENIAQELRDKISRSRLKERVKLNDEVAVTAGSRGIANIVQITTTIIEELKRLEARPFIVPAMGSHGGATAEGQIEVLAGYGITEDSVGAPIRSSMEVVKIGEIKDQVPVFMDKIALRSDAIVVVNRIKPHTSFRGPFESGLMKMLAIGLGKHEGASLVHSFGSRGLREMVPEAARVMMSKANFVLGVGILENAYDETARIVVLDPEDFEKEEPHLLEEARRLMPRLPFDEIDILIVDELGKNISGTGMDTNIIGRLLIRGEKEFEKPNINKIIVLDVTPA</sequence>
<dbReference type="AlphaFoldDB" id="A0A523USB9"/>
<proteinExistence type="predicted"/>
<gene>
    <name evidence="2" type="ORF">E3J59_03805</name>
</gene>
<comment type="caution">
    <text evidence="2">The sequence shown here is derived from an EMBL/GenBank/DDBJ whole genome shotgun (WGS) entry which is preliminary data.</text>
</comment>
<dbReference type="GO" id="GO:0050043">
    <property type="term" value="F:lactate racemase activity"/>
    <property type="evidence" value="ECO:0007669"/>
    <property type="project" value="InterPro"/>
</dbReference>
<evidence type="ECO:0000313" key="2">
    <source>
        <dbReference type="EMBL" id="TET45452.1"/>
    </source>
</evidence>
<reference evidence="2 3" key="1">
    <citation type="submission" date="2019-03" db="EMBL/GenBank/DDBJ databases">
        <title>Metabolic potential of uncultured bacteria and archaea associated with petroleum seepage in deep-sea sediments.</title>
        <authorList>
            <person name="Dong X."/>
            <person name="Hubert C."/>
        </authorList>
    </citation>
    <scope>NUCLEOTIDE SEQUENCE [LARGE SCALE GENOMIC DNA]</scope>
    <source>
        <strain evidence="2">E29_bin78</strain>
    </source>
</reference>
<dbReference type="EMBL" id="SOJK01000165">
    <property type="protein sequence ID" value="TET45452.1"/>
    <property type="molecule type" value="Genomic_DNA"/>
</dbReference>
<evidence type="ECO:0000259" key="1">
    <source>
        <dbReference type="Pfam" id="PF09861"/>
    </source>
</evidence>
<organism evidence="2 3">
    <name type="scientific">Aerophobetes bacterium</name>
    <dbReference type="NCBI Taxonomy" id="2030807"/>
    <lineage>
        <taxon>Bacteria</taxon>
        <taxon>Candidatus Aerophobota</taxon>
    </lineage>
</organism>
<dbReference type="Gene3D" id="3.40.50.11440">
    <property type="match status" value="1"/>
</dbReference>
<protein>
    <submittedName>
        <fullName evidence="2">DUF2088 domain-containing protein</fullName>
    </submittedName>
</protein>
<dbReference type="InterPro" id="IPR018657">
    <property type="entry name" value="LarA-like_N"/>
</dbReference>
<name>A0A523USB9_UNCAE</name>
<dbReference type="Pfam" id="PF09861">
    <property type="entry name" value="Lar_N"/>
    <property type="match status" value="1"/>
</dbReference>
<feature type="non-terminal residue" evidence="2">
    <location>
        <position position="301"/>
    </location>
</feature>
<evidence type="ECO:0000313" key="3">
    <source>
        <dbReference type="Proteomes" id="UP000320679"/>
    </source>
</evidence>
<dbReference type="Proteomes" id="UP000320679">
    <property type="component" value="Unassembled WGS sequence"/>
</dbReference>
<accession>A0A523USB9</accession>